<dbReference type="Pfam" id="PF03572">
    <property type="entry name" value="Peptidase_S41"/>
    <property type="match status" value="1"/>
</dbReference>
<evidence type="ECO:0000313" key="3">
    <source>
        <dbReference type="Proteomes" id="UP000199440"/>
    </source>
</evidence>
<gene>
    <name evidence="2" type="ORF">SAMN04488514_107151</name>
</gene>
<evidence type="ECO:0000259" key="1">
    <source>
        <dbReference type="SMART" id="SM00245"/>
    </source>
</evidence>
<dbReference type="GO" id="GO:0007165">
    <property type="term" value="P:signal transduction"/>
    <property type="evidence" value="ECO:0007669"/>
    <property type="project" value="TreeGrafter"/>
</dbReference>
<dbReference type="SMART" id="SM00245">
    <property type="entry name" value="TSPc"/>
    <property type="match status" value="1"/>
</dbReference>
<dbReference type="SUPFAM" id="SSF52096">
    <property type="entry name" value="ClpP/crotonase"/>
    <property type="match status" value="1"/>
</dbReference>
<dbReference type="STRING" id="192904.SAMN04488514_107151"/>
<dbReference type="InterPro" id="IPR005151">
    <property type="entry name" value="Tail-specific_protease"/>
</dbReference>
<feature type="domain" description="Tail specific protease" evidence="1">
    <location>
        <begin position="106"/>
        <end position="320"/>
    </location>
</feature>
<dbReference type="GO" id="GO:0006508">
    <property type="term" value="P:proteolysis"/>
    <property type="evidence" value="ECO:0007669"/>
    <property type="project" value="InterPro"/>
</dbReference>
<dbReference type="PANTHER" id="PTHR32060">
    <property type="entry name" value="TAIL-SPECIFIC PROTEASE"/>
    <property type="match status" value="1"/>
</dbReference>
<reference evidence="2 3" key="1">
    <citation type="submission" date="2016-10" db="EMBL/GenBank/DDBJ databases">
        <authorList>
            <person name="de Groot N.N."/>
        </authorList>
    </citation>
    <scope>NUCLEOTIDE SEQUENCE [LARGE SCALE GENOMIC DNA]</scope>
    <source>
        <strain evidence="2 3">DSM 19886</strain>
    </source>
</reference>
<sequence length="343" mass="38453">MKEFIKLSLFLCLFLCSRGEIQGQMPVSVKVYIDSALHIMQSKSLFGKNLNWHQIRDSAYVKAKDAKTYSEAFPAIVYGFQQLKDYHGMAMNETSSYRYPPPINFDEVLGEAIKKEFLKGPRIVTEYLANDIGYLRIPSMNITNQEDIDQRAKMLRDSLCSLLEKRPKSLIIDLRMNTGGNSAPMITGIEPLLTDTILGYGVDRDGKFLAPSKIRKGVAIDENGNKLANIQESCSNKVHIPMAVLIGKSTISSGEILAVYLKQQPNVKVFGESTPGFCSATEGFLFMKNQGYLLLSVNKIADGKKYVYEELSVKPDVYVKSNDDYDKLLDDPTISAAIKWLKK</sequence>
<dbReference type="GO" id="GO:0030288">
    <property type="term" value="C:outer membrane-bounded periplasmic space"/>
    <property type="evidence" value="ECO:0007669"/>
    <property type="project" value="TreeGrafter"/>
</dbReference>
<evidence type="ECO:0000313" key="2">
    <source>
        <dbReference type="EMBL" id="SDM31546.1"/>
    </source>
</evidence>
<dbReference type="InterPro" id="IPR029045">
    <property type="entry name" value="ClpP/crotonase-like_dom_sf"/>
</dbReference>
<dbReference type="EMBL" id="FNGV01000007">
    <property type="protein sequence ID" value="SDM31546.1"/>
    <property type="molecule type" value="Genomic_DNA"/>
</dbReference>
<dbReference type="Proteomes" id="UP000199440">
    <property type="component" value="Unassembled WGS sequence"/>
</dbReference>
<proteinExistence type="predicted"/>
<dbReference type="OrthoDB" id="7314861at2"/>
<protein>
    <submittedName>
        <fullName evidence="2">Peptidase family S41</fullName>
    </submittedName>
</protein>
<keyword evidence="3" id="KW-1185">Reference proteome</keyword>
<dbReference type="PANTHER" id="PTHR32060:SF30">
    <property type="entry name" value="CARBOXY-TERMINAL PROCESSING PROTEASE CTPA"/>
    <property type="match status" value="1"/>
</dbReference>
<name>A0A1G9S7V4_9FLAO</name>
<dbReference type="RefSeq" id="WP_089890936.1">
    <property type="nucleotide sequence ID" value="NZ_FNGV01000007.1"/>
</dbReference>
<organism evidence="2 3">
    <name type="scientific">Kriegella aquimaris</name>
    <dbReference type="NCBI Taxonomy" id="192904"/>
    <lineage>
        <taxon>Bacteria</taxon>
        <taxon>Pseudomonadati</taxon>
        <taxon>Bacteroidota</taxon>
        <taxon>Flavobacteriia</taxon>
        <taxon>Flavobacteriales</taxon>
        <taxon>Flavobacteriaceae</taxon>
        <taxon>Kriegella</taxon>
    </lineage>
</organism>
<dbReference type="AlphaFoldDB" id="A0A1G9S7V4"/>
<dbReference type="Gene3D" id="3.90.226.10">
    <property type="entry name" value="2-enoyl-CoA Hydratase, Chain A, domain 1"/>
    <property type="match status" value="1"/>
</dbReference>
<dbReference type="GO" id="GO:0008236">
    <property type="term" value="F:serine-type peptidase activity"/>
    <property type="evidence" value="ECO:0007669"/>
    <property type="project" value="InterPro"/>
</dbReference>
<dbReference type="GO" id="GO:0004175">
    <property type="term" value="F:endopeptidase activity"/>
    <property type="evidence" value="ECO:0007669"/>
    <property type="project" value="TreeGrafter"/>
</dbReference>
<accession>A0A1G9S7V4</accession>